<dbReference type="GO" id="GO:0015031">
    <property type="term" value="P:protein transport"/>
    <property type="evidence" value="ECO:0007669"/>
    <property type="project" value="UniProtKB-KW"/>
</dbReference>
<protein>
    <submittedName>
        <fullName evidence="10">Uncharacterized protein</fullName>
    </submittedName>
</protein>
<dbReference type="EMBL" id="CAJNOU010001075">
    <property type="protein sequence ID" value="CAF1146734.1"/>
    <property type="molecule type" value="Genomic_DNA"/>
</dbReference>
<dbReference type="Gene3D" id="1.20.1050.10">
    <property type="match status" value="1"/>
</dbReference>
<comment type="similarity">
    <text evidence="2">Belongs to the metaxin family.</text>
</comment>
<dbReference type="GO" id="GO:0006626">
    <property type="term" value="P:protein targeting to mitochondrion"/>
    <property type="evidence" value="ECO:0007669"/>
    <property type="project" value="TreeGrafter"/>
</dbReference>
<dbReference type="Pfam" id="PF17171">
    <property type="entry name" value="GST_C_6"/>
    <property type="match status" value="1"/>
</dbReference>
<dbReference type="InterPro" id="IPR019564">
    <property type="entry name" value="Sam37/metaxin_N"/>
</dbReference>
<evidence type="ECO:0000259" key="9">
    <source>
        <dbReference type="Pfam" id="PF17171"/>
    </source>
</evidence>
<evidence type="ECO:0000256" key="7">
    <source>
        <dbReference type="ARBA" id="ARBA00023136"/>
    </source>
</evidence>
<dbReference type="InterPro" id="IPR036282">
    <property type="entry name" value="Glutathione-S-Trfase_C_sf"/>
</dbReference>
<dbReference type="PANTHER" id="PTHR12289:SF41">
    <property type="entry name" value="FAILED AXON CONNECTIONS-RELATED"/>
    <property type="match status" value="1"/>
</dbReference>
<keyword evidence="7" id="KW-0472">Membrane</keyword>
<dbReference type="InterPro" id="IPR050931">
    <property type="entry name" value="Mito_Protein_Transport_Metaxin"/>
</dbReference>
<keyword evidence="5" id="KW-0653">Protein transport</keyword>
<evidence type="ECO:0000313" key="11">
    <source>
        <dbReference type="Proteomes" id="UP000663889"/>
    </source>
</evidence>
<sequence>MDTTSSKQQERENLILSVWPNCNHLPTVDPACLAASLWLRAQGLSYSIVNANRQISMIFGTYPTLHDIVNKKHYVGFESIYEYSRTLNPTADELALLATFKRLFVPAFMHSQWLDETNKASFRTLYHYTIGLPTSLFYIRKKFSSAQTWFDIIANKCSYSNEQQNTIYADADRCLSILEDKLAKNNQQFIGGEKFSLIDAWVSSYLLVLVHFASEKSRLRTLLTQHLRLVDYIQRIDEEQLILSKERENVTSYEATYTDSNISTPPAQAGIEQSMLDVITQLRQLNSTSLNLNSKIDRLQYLIIGGFIIGAFTTFNNNNEKTSIDNNMNDQDIVEIIYENDQVERIEAVRNN</sequence>
<evidence type="ECO:0000259" key="8">
    <source>
        <dbReference type="Pfam" id="PF10568"/>
    </source>
</evidence>
<name>A0A814SDS5_9BILA</name>
<dbReference type="PANTHER" id="PTHR12289">
    <property type="entry name" value="METAXIN RELATED"/>
    <property type="match status" value="1"/>
</dbReference>
<evidence type="ECO:0000313" key="10">
    <source>
        <dbReference type="EMBL" id="CAF1146734.1"/>
    </source>
</evidence>
<dbReference type="SUPFAM" id="SSF47616">
    <property type="entry name" value="GST C-terminal domain-like"/>
    <property type="match status" value="1"/>
</dbReference>
<evidence type="ECO:0000256" key="5">
    <source>
        <dbReference type="ARBA" id="ARBA00022927"/>
    </source>
</evidence>
<dbReference type="Proteomes" id="UP000663889">
    <property type="component" value="Unassembled WGS sequence"/>
</dbReference>
<keyword evidence="4" id="KW-1000">Mitochondrion outer membrane</keyword>
<dbReference type="AlphaFoldDB" id="A0A814SDS5"/>
<evidence type="ECO:0000256" key="1">
    <source>
        <dbReference type="ARBA" id="ARBA00004294"/>
    </source>
</evidence>
<evidence type="ECO:0000256" key="6">
    <source>
        <dbReference type="ARBA" id="ARBA00023128"/>
    </source>
</evidence>
<evidence type="ECO:0000256" key="2">
    <source>
        <dbReference type="ARBA" id="ARBA00009170"/>
    </source>
</evidence>
<accession>A0A814SDS5</accession>
<keyword evidence="6" id="KW-0496">Mitochondrion</keyword>
<feature type="domain" description="Metaxin glutathione S-transferase" evidence="9">
    <location>
        <begin position="171"/>
        <end position="236"/>
    </location>
</feature>
<gene>
    <name evidence="10" type="ORF">SEV965_LOCUS18224</name>
</gene>
<feature type="domain" description="Mitochondrial outer membrane transport complex Sam37/metaxin N-terminal" evidence="8">
    <location>
        <begin position="32"/>
        <end position="141"/>
    </location>
</feature>
<dbReference type="Pfam" id="PF10568">
    <property type="entry name" value="Tom37"/>
    <property type="match status" value="1"/>
</dbReference>
<reference evidence="10" key="1">
    <citation type="submission" date="2021-02" db="EMBL/GenBank/DDBJ databases">
        <authorList>
            <person name="Nowell W R."/>
        </authorList>
    </citation>
    <scope>NUCLEOTIDE SEQUENCE</scope>
</reference>
<organism evidence="10 11">
    <name type="scientific">Rotaria sordida</name>
    <dbReference type="NCBI Taxonomy" id="392033"/>
    <lineage>
        <taxon>Eukaryota</taxon>
        <taxon>Metazoa</taxon>
        <taxon>Spiralia</taxon>
        <taxon>Gnathifera</taxon>
        <taxon>Rotifera</taxon>
        <taxon>Eurotatoria</taxon>
        <taxon>Bdelloidea</taxon>
        <taxon>Philodinida</taxon>
        <taxon>Philodinidae</taxon>
        <taxon>Rotaria</taxon>
    </lineage>
</organism>
<proteinExistence type="inferred from homology"/>
<dbReference type="InterPro" id="IPR033468">
    <property type="entry name" value="Metaxin_GST"/>
</dbReference>
<evidence type="ECO:0000256" key="4">
    <source>
        <dbReference type="ARBA" id="ARBA00022787"/>
    </source>
</evidence>
<keyword evidence="3" id="KW-0813">Transport</keyword>
<comment type="caution">
    <text evidence="10">The sequence shown here is derived from an EMBL/GenBank/DDBJ whole genome shotgun (WGS) entry which is preliminary data.</text>
</comment>
<evidence type="ECO:0000256" key="3">
    <source>
        <dbReference type="ARBA" id="ARBA00022448"/>
    </source>
</evidence>
<dbReference type="GO" id="GO:0001401">
    <property type="term" value="C:SAM complex"/>
    <property type="evidence" value="ECO:0007669"/>
    <property type="project" value="InterPro"/>
</dbReference>
<comment type="subcellular location">
    <subcellularLocation>
        <location evidence="1">Mitochondrion outer membrane</location>
    </subcellularLocation>
</comment>